<name>A0A0D2N4X8_HYPSF</name>
<dbReference type="PANTHER" id="PTHR48104">
    <property type="entry name" value="METACASPASE-4"/>
    <property type="match status" value="1"/>
</dbReference>
<evidence type="ECO:0000313" key="2">
    <source>
        <dbReference type="EMBL" id="KJA14189.1"/>
    </source>
</evidence>
<comment type="similarity">
    <text evidence="1">Belongs to the peptidase C14B family.</text>
</comment>
<evidence type="ECO:0000256" key="1">
    <source>
        <dbReference type="ARBA" id="ARBA00009005"/>
    </source>
</evidence>
<dbReference type="Gene3D" id="3.40.50.12660">
    <property type="match status" value="1"/>
</dbReference>
<dbReference type="AlphaFoldDB" id="A0A0D2N4X8"/>
<proteinExistence type="inferred from homology"/>
<dbReference type="OrthoDB" id="3223806at2759"/>
<organism evidence="2 3">
    <name type="scientific">Hypholoma sublateritium (strain FD-334 SS-4)</name>
    <dbReference type="NCBI Taxonomy" id="945553"/>
    <lineage>
        <taxon>Eukaryota</taxon>
        <taxon>Fungi</taxon>
        <taxon>Dikarya</taxon>
        <taxon>Basidiomycota</taxon>
        <taxon>Agaricomycotina</taxon>
        <taxon>Agaricomycetes</taxon>
        <taxon>Agaricomycetidae</taxon>
        <taxon>Agaricales</taxon>
        <taxon>Agaricineae</taxon>
        <taxon>Strophariaceae</taxon>
        <taxon>Hypholoma</taxon>
    </lineage>
</organism>
<dbReference type="InterPro" id="IPR050452">
    <property type="entry name" value="Metacaspase"/>
</dbReference>
<dbReference type="EMBL" id="KN817690">
    <property type="protein sequence ID" value="KJA14189.1"/>
    <property type="molecule type" value="Genomic_DNA"/>
</dbReference>
<reference evidence="3" key="1">
    <citation type="submission" date="2014-04" db="EMBL/GenBank/DDBJ databases">
        <title>Evolutionary Origins and Diversification of the Mycorrhizal Mutualists.</title>
        <authorList>
            <consortium name="DOE Joint Genome Institute"/>
            <consortium name="Mycorrhizal Genomics Consortium"/>
            <person name="Kohler A."/>
            <person name="Kuo A."/>
            <person name="Nagy L.G."/>
            <person name="Floudas D."/>
            <person name="Copeland A."/>
            <person name="Barry K.W."/>
            <person name="Cichocki N."/>
            <person name="Veneault-Fourrey C."/>
            <person name="LaButti K."/>
            <person name="Lindquist E.A."/>
            <person name="Lipzen A."/>
            <person name="Lundell T."/>
            <person name="Morin E."/>
            <person name="Murat C."/>
            <person name="Riley R."/>
            <person name="Ohm R."/>
            <person name="Sun H."/>
            <person name="Tunlid A."/>
            <person name="Henrissat B."/>
            <person name="Grigoriev I.V."/>
            <person name="Hibbett D.S."/>
            <person name="Martin F."/>
        </authorList>
    </citation>
    <scope>NUCLEOTIDE SEQUENCE [LARGE SCALE GENOMIC DNA]</scope>
    <source>
        <strain evidence="3">FD-334 SS-4</strain>
    </source>
</reference>
<dbReference type="GO" id="GO:0005737">
    <property type="term" value="C:cytoplasm"/>
    <property type="evidence" value="ECO:0007669"/>
    <property type="project" value="TreeGrafter"/>
</dbReference>
<sequence length="224" mass="24489">MRRVLIIWVLPSDDIVALVDDDSAAYLQLTWVDILAQMKLLVADARDDAGHADQEPTEDLDEEDGKNEVIFSCDGYGILDNVLKLKEELVEPLKSIKCKLMAVFNCCHSASLLDLPHSHCNDIVLVSFYLIPADRREADMFIPLKSPVPIAALDFSAIIPLADATPARTTSTKSSGLSIDIAHYAGSETAFTIKVFNASLPPELHTFDGSSGSWDGLVSPRNFT</sequence>
<evidence type="ECO:0000313" key="3">
    <source>
        <dbReference type="Proteomes" id="UP000054270"/>
    </source>
</evidence>
<dbReference type="GO" id="GO:0004197">
    <property type="term" value="F:cysteine-type endopeptidase activity"/>
    <property type="evidence" value="ECO:0007669"/>
    <property type="project" value="TreeGrafter"/>
</dbReference>
<gene>
    <name evidence="2" type="ORF">HYPSUDRAFT_208900</name>
</gene>
<accession>A0A0D2N4X8</accession>
<dbReference type="Proteomes" id="UP000054270">
    <property type="component" value="Unassembled WGS sequence"/>
</dbReference>
<keyword evidence="3" id="KW-1185">Reference proteome</keyword>
<dbReference type="GO" id="GO:0006508">
    <property type="term" value="P:proteolysis"/>
    <property type="evidence" value="ECO:0007669"/>
    <property type="project" value="TreeGrafter"/>
</dbReference>
<protein>
    <submittedName>
        <fullName evidence="2">Uncharacterized protein</fullName>
    </submittedName>
</protein>
<dbReference type="PANTHER" id="PTHR48104:SF30">
    <property type="entry name" value="METACASPASE-1"/>
    <property type="match status" value="1"/>
</dbReference>